<reference evidence="3" key="1">
    <citation type="submission" date="2015-09" db="EMBL/GenBank/DDBJ databases">
        <authorList>
            <consortium name="Pathogen Informatics"/>
        </authorList>
    </citation>
    <scope>NUCLEOTIDE SEQUENCE [LARGE SCALE GENOMIC DNA]</scope>
    <source>
        <strain evidence="3">Lake Konstanz</strain>
    </source>
</reference>
<keyword evidence="1" id="KW-1133">Transmembrane helix</keyword>
<dbReference type="VEuPathDB" id="TriTrypDB:BSAL_01280"/>
<evidence type="ECO:0000313" key="2">
    <source>
        <dbReference type="EMBL" id="CUG87323.1"/>
    </source>
</evidence>
<evidence type="ECO:0000313" key="3">
    <source>
        <dbReference type="Proteomes" id="UP000051952"/>
    </source>
</evidence>
<keyword evidence="1" id="KW-0472">Membrane</keyword>
<dbReference type="EMBL" id="CYKH01001496">
    <property type="protein sequence ID" value="CUG87323.1"/>
    <property type="molecule type" value="Genomic_DNA"/>
</dbReference>
<evidence type="ECO:0000256" key="1">
    <source>
        <dbReference type="SAM" id="Phobius"/>
    </source>
</evidence>
<gene>
    <name evidence="2" type="ORF">BSAL_01280</name>
</gene>
<proteinExistence type="predicted"/>
<feature type="transmembrane region" description="Helical" evidence="1">
    <location>
        <begin position="1052"/>
        <end position="1071"/>
    </location>
</feature>
<organism evidence="2 3">
    <name type="scientific">Bodo saltans</name>
    <name type="common">Flagellated protozoan</name>
    <dbReference type="NCBI Taxonomy" id="75058"/>
    <lineage>
        <taxon>Eukaryota</taxon>
        <taxon>Discoba</taxon>
        <taxon>Euglenozoa</taxon>
        <taxon>Kinetoplastea</taxon>
        <taxon>Metakinetoplastina</taxon>
        <taxon>Eubodonida</taxon>
        <taxon>Bodonidae</taxon>
        <taxon>Bodo</taxon>
    </lineage>
</organism>
<feature type="transmembrane region" description="Helical" evidence="1">
    <location>
        <begin position="891"/>
        <end position="913"/>
    </location>
</feature>
<protein>
    <submittedName>
        <fullName evidence="2">Membrane-associated protein, putative</fullName>
    </submittedName>
</protein>
<keyword evidence="1" id="KW-0812">Transmembrane</keyword>
<feature type="transmembrane region" description="Helical" evidence="1">
    <location>
        <begin position="1107"/>
        <end position="1127"/>
    </location>
</feature>
<dbReference type="AlphaFoldDB" id="A0A0S4JDR6"/>
<feature type="transmembrane region" description="Helical" evidence="1">
    <location>
        <begin position="1083"/>
        <end position="1100"/>
    </location>
</feature>
<feature type="transmembrane region" description="Helical" evidence="1">
    <location>
        <begin position="835"/>
        <end position="854"/>
    </location>
</feature>
<accession>A0A0S4JDR6</accession>
<name>A0A0S4JDR6_BODSA</name>
<sequence>MSFSQFKKKDSAFEVPHRYFGIVCQRTSFGMMMTMFFFFFLLVVTLLCVLTAADTTTRSLSCETVGNSRLIISEAGNYDVSCSRYSAEWYVTVIGCSFPSTSNNSSNDDKSVNVALLTSPTQVLVSDASPFISASLRGNLQDCHVNMEYRSNTLPRPDGNSLVHVLVVPSSHLASIAVTVRAAYHVTGKFLSINGFGCVNASVGVVSFTALPTSYVLCRTISGESTCNIDARSSLVVLEEMCPPVASVVIALNGTNITAMPTVSYFMLLTKDNATSGLSTTPPPLLHTILLHNVVGTFSGSNLIAFLQLLGPTVFPIGYPKFNGTINAANCVFDGSSLLNLFYFASIVALDMKLSGVTLHGLFLQLTVDANISEASVPPLQLILSNCTSSTAYVYVSVVGYWPSAPHYLVMITVVNTTIVSISPTTSMFELSTYNAALNVTPYQVSLFLSFDTCSLQLMNSAAMLLTVSATSHLTLVSGPLPVLVNSTISFRNVRWLQRWEALTYYSTLSGIVPYAPKTPMQLSNAINTSIEWAVCNVTVQKISTASSTPPALLMSAANVTGCRIAMSDVKASVLSTTQQLLRTALINSTGTATSNTVVDIKSSWFANLTALIATAVPAAVVGRPSLVLSLHCTDLPSSWCVATAAECATLESKVVLVSTNLHSFTALPTWVAWTQQCSVPTMSHEPTQPTRWLTLPSTSVSHSMWSLRLTLSDKSLPSDTLSLSEETMSLTRSASQLLAAAQQSFDAAAEHPLGVQIASVAVIAPMASAMLGSTVGGILQRTAVALQFANCPDQSTDASRAVRGQYMTVMENPTRLSFGDAEGAIYRGATVGNVVLFVATFVLATLFVLFGAYRQRRTNNNKRIDLMNDERWSETVACVMARHRLPGRAFVVYTVLLQATVTAATGLLFIGPESVGDVILAVVVLSCLCCFPLWLALVVHRGCSQLVEAIESTSPSASTGTIAWVFAWTSHRLIVWTPRESVQSAEAGDRGVKKTMIRTSSQTSEEGIHQRSRCCSFFTMSSAAIVAQAPYFPMQFDAFIGRVHSGTLRELYFLFGYTWSAASGLVVAALDPSTPSTCRTAQILFVVISSLAVIVMAAVQPYPSPFDFGVQLLLEILGLLSAVLVLADNDVAAQNVSYVQLAVSTLVTTVRLLSRMAPKMQPRVEKETLVNGVVRTESTSQPVLNLPGISTLGPTSSTPTVATHHDNVYRNWYDAEVQLMLTASDMPSQVGFGALRDRQQRHLIKLIVMIAEKNRPKNNK</sequence>
<keyword evidence="3" id="KW-1185">Reference proteome</keyword>
<dbReference type="Proteomes" id="UP000051952">
    <property type="component" value="Unassembled WGS sequence"/>
</dbReference>
<feature type="transmembrane region" description="Helical" evidence="1">
    <location>
        <begin position="919"/>
        <end position="940"/>
    </location>
</feature>